<sequence length="59" mass="6744">MKEPAQQGFVCIAAIYNLIGESRRYRWEILLKGSLIQKLVGLLKNIDLHIIAIGLIFDF</sequence>
<name>A0ABX8X6W5_9CYAN</name>
<organism evidence="1 2">
    <name type="scientific">Sphaerospermopsis torques-reginae ITEP-024</name>
    <dbReference type="NCBI Taxonomy" id="984208"/>
    <lineage>
        <taxon>Bacteria</taxon>
        <taxon>Bacillati</taxon>
        <taxon>Cyanobacteriota</taxon>
        <taxon>Cyanophyceae</taxon>
        <taxon>Nostocales</taxon>
        <taxon>Aphanizomenonaceae</taxon>
        <taxon>Sphaerospermopsis</taxon>
        <taxon>Sphaerospermopsis torques-reginae</taxon>
    </lineage>
</organism>
<proteinExistence type="predicted"/>
<protein>
    <submittedName>
        <fullName evidence="1">Uncharacterized protein</fullName>
    </submittedName>
</protein>
<evidence type="ECO:0000313" key="2">
    <source>
        <dbReference type="Proteomes" id="UP000826540"/>
    </source>
</evidence>
<dbReference type="Proteomes" id="UP000826540">
    <property type="component" value="Chromosome"/>
</dbReference>
<accession>A0ABX8X6W5</accession>
<dbReference type="RefSeq" id="WP_220612032.1">
    <property type="nucleotide sequence ID" value="NZ_CP080598.1"/>
</dbReference>
<dbReference type="EMBL" id="CP080598">
    <property type="protein sequence ID" value="QYX34386.1"/>
    <property type="molecule type" value="Genomic_DNA"/>
</dbReference>
<reference evidence="1 2" key="1">
    <citation type="journal article" date="2022" name="J. Am. Chem. Soc.">
        <title>Biosynthesis of Guanitoxin Enables Global Environmental Detection in Freshwater Cyanobacteria.</title>
        <authorList>
            <person name="Lima S.T."/>
            <person name="Fallon T.R."/>
            <person name="Cordoza J.L."/>
            <person name="Chekan J.R."/>
            <person name="Delbaje E."/>
            <person name="Hopiavuori A.R."/>
            <person name="Alvarenga D.O."/>
            <person name="Wood S.M."/>
            <person name="Luhavaya H."/>
            <person name="Baumgartner J.T."/>
            <person name="Dorr F.A."/>
            <person name="Etchegaray A."/>
            <person name="Pinto E."/>
            <person name="McKinnie S.M.K."/>
            <person name="Fiore M.F."/>
            <person name="Moore B.S."/>
        </authorList>
    </citation>
    <scope>NUCLEOTIDE SEQUENCE [LARGE SCALE GENOMIC DNA]</scope>
    <source>
        <strain evidence="1 2">ITEP-024</strain>
    </source>
</reference>
<keyword evidence="2" id="KW-1185">Reference proteome</keyword>
<evidence type="ECO:0000313" key="1">
    <source>
        <dbReference type="EMBL" id="QYX34386.1"/>
    </source>
</evidence>
<gene>
    <name evidence="1" type="ORF">K2F26_06080</name>
</gene>